<evidence type="ECO:0000313" key="1">
    <source>
        <dbReference type="EMBL" id="CAG8466064.1"/>
    </source>
</evidence>
<comment type="caution">
    <text evidence="1">The sequence shown here is derived from an EMBL/GenBank/DDBJ whole genome shotgun (WGS) entry which is preliminary data.</text>
</comment>
<proteinExistence type="predicted"/>
<keyword evidence="2" id="KW-1185">Reference proteome</keyword>
<dbReference type="Proteomes" id="UP000789702">
    <property type="component" value="Unassembled WGS sequence"/>
</dbReference>
<dbReference type="EMBL" id="CAJVPU010000911">
    <property type="protein sequence ID" value="CAG8466064.1"/>
    <property type="molecule type" value="Genomic_DNA"/>
</dbReference>
<organism evidence="1 2">
    <name type="scientific">Dentiscutata heterogama</name>
    <dbReference type="NCBI Taxonomy" id="1316150"/>
    <lineage>
        <taxon>Eukaryota</taxon>
        <taxon>Fungi</taxon>
        <taxon>Fungi incertae sedis</taxon>
        <taxon>Mucoromycota</taxon>
        <taxon>Glomeromycotina</taxon>
        <taxon>Glomeromycetes</taxon>
        <taxon>Diversisporales</taxon>
        <taxon>Gigasporaceae</taxon>
        <taxon>Dentiscutata</taxon>
    </lineage>
</organism>
<gene>
    <name evidence="1" type="ORF">DHETER_LOCUS1500</name>
</gene>
<accession>A0ACA9KEH5</accession>
<name>A0ACA9KEH5_9GLOM</name>
<evidence type="ECO:0000313" key="2">
    <source>
        <dbReference type="Proteomes" id="UP000789702"/>
    </source>
</evidence>
<reference evidence="1" key="1">
    <citation type="submission" date="2021-06" db="EMBL/GenBank/DDBJ databases">
        <authorList>
            <person name="Kallberg Y."/>
            <person name="Tangrot J."/>
            <person name="Rosling A."/>
        </authorList>
    </citation>
    <scope>NUCLEOTIDE SEQUENCE</scope>
    <source>
        <strain evidence="1">IL203A</strain>
    </source>
</reference>
<sequence length="264" mass="30672">MSQEIFNNLNNEQKAEIKHIRFCKGDGQLSISNYTLHIYSNHPDFGELKGELDLAPFPNLIKIEFKINIQLNILERIDISKNHKLNKIMITLNPYSLFWNCYFILLVKKVQINRVIITYNETSGSGTFVTNKYLNEQALMSYLVVEDMKLEDKDRKIRQLETEVASLKQSLIENDRIIADLNRQIQQTLTLSQFQELSNLKQETNGLELRNINSNVCEQKDDIENLTTSVKNKASDNLKTILELFLQTNKQMIDLLLENSSKDN</sequence>
<protein>
    <submittedName>
        <fullName evidence="1">12395_t:CDS:1</fullName>
    </submittedName>
</protein>